<evidence type="ECO:0000313" key="1">
    <source>
        <dbReference type="EMBL" id="RKR83174.1"/>
    </source>
</evidence>
<organism evidence="1 2">
    <name type="scientific">Mucilaginibacter gracilis</name>
    <dbReference type="NCBI Taxonomy" id="423350"/>
    <lineage>
        <taxon>Bacteria</taxon>
        <taxon>Pseudomonadati</taxon>
        <taxon>Bacteroidota</taxon>
        <taxon>Sphingobacteriia</taxon>
        <taxon>Sphingobacteriales</taxon>
        <taxon>Sphingobacteriaceae</taxon>
        <taxon>Mucilaginibacter</taxon>
    </lineage>
</organism>
<dbReference type="EMBL" id="RBKU01000001">
    <property type="protein sequence ID" value="RKR83174.1"/>
    <property type="molecule type" value="Genomic_DNA"/>
</dbReference>
<sequence length="161" mass="18879">MYSLNFTRIIRSYLATWLAPVRLAWLTALVSPLEQTRDDVFITFRNEAIEKARYNCQTIILQSILNKVFNTGNKTDIYIKNSDEFTEHTNLFNEAEGYPAIYLYNEGEGRPIYLFNESEFEQVYDFVVYVPTAIYNASLDVLKAWIDKYKFSGINYNIIAY</sequence>
<reference evidence="1 2" key="1">
    <citation type="submission" date="2018-10" db="EMBL/GenBank/DDBJ databases">
        <title>Genomic Encyclopedia of Archaeal and Bacterial Type Strains, Phase II (KMG-II): from individual species to whole genera.</title>
        <authorList>
            <person name="Goeker M."/>
        </authorList>
    </citation>
    <scope>NUCLEOTIDE SEQUENCE [LARGE SCALE GENOMIC DNA]</scope>
    <source>
        <strain evidence="1 2">DSM 18602</strain>
    </source>
</reference>
<comment type="caution">
    <text evidence="1">The sequence shown here is derived from an EMBL/GenBank/DDBJ whole genome shotgun (WGS) entry which is preliminary data.</text>
</comment>
<proteinExistence type="predicted"/>
<gene>
    <name evidence="1" type="ORF">BDD43_3376</name>
</gene>
<accession>A0A495J4A8</accession>
<dbReference type="AlphaFoldDB" id="A0A495J4A8"/>
<dbReference type="RefSeq" id="WP_121198697.1">
    <property type="nucleotide sequence ID" value="NZ_RBKU01000001.1"/>
</dbReference>
<evidence type="ECO:0000313" key="2">
    <source>
        <dbReference type="Proteomes" id="UP000268007"/>
    </source>
</evidence>
<protein>
    <submittedName>
        <fullName evidence="1">Uncharacterized protein</fullName>
    </submittedName>
</protein>
<dbReference type="Proteomes" id="UP000268007">
    <property type="component" value="Unassembled WGS sequence"/>
</dbReference>
<dbReference type="OrthoDB" id="1072575at2"/>
<keyword evidence="2" id="KW-1185">Reference proteome</keyword>
<name>A0A495J4A8_9SPHI</name>